<dbReference type="Pfam" id="PF17759">
    <property type="entry name" value="tRNA_synthFbeta"/>
    <property type="match status" value="1"/>
</dbReference>
<dbReference type="CDD" id="cd02796">
    <property type="entry name" value="tRNA_bind_bactPheRS"/>
    <property type="match status" value="1"/>
</dbReference>
<dbReference type="InterPro" id="IPR033714">
    <property type="entry name" value="tRNA_bind_bactPheRS"/>
</dbReference>
<dbReference type="FunFam" id="3.50.40.10:FF:000001">
    <property type="entry name" value="Phenylalanine--tRNA ligase beta subunit"/>
    <property type="match status" value="1"/>
</dbReference>
<comment type="cofactor">
    <cofactor evidence="15">
        <name>Mg(2+)</name>
        <dbReference type="ChEBI" id="CHEBI:18420"/>
    </cofactor>
    <text evidence="15">Binds 2 magnesium ions per tetramer.</text>
</comment>
<dbReference type="NCBIfam" id="NF045760">
    <property type="entry name" value="YtpR"/>
    <property type="match status" value="1"/>
</dbReference>
<dbReference type="InterPro" id="IPR005146">
    <property type="entry name" value="B3/B4_tRNA-bd"/>
</dbReference>
<dbReference type="GO" id="GO:0000287">
    <property type="term" value="F:magnesium ion binding"/>
    <property type="evidence" value="ECO:0007669"/>
    <property type="project" value="UniProtKB-UniRule"/>
</dbReference>
<dbReference type="GO" id="GO:0009328">
    <property type="term" value="C:phenylalanine-tRNA ligase complex"/>
    <property type="evidence" value="ECO:0007669"/>
    <property type="project" value="TreeGrafter"/>
</dbReference>
<evidence type="ECO:0000256" key="7">
    <source>
        <dbReference type="ARBA" id="ARBA00022723"/>
    </source>
</evidence>
<dbReference type="GO" id="GO:0006432">
    <property type="term" value="P:phenylalanyl-tRNA aminoacylation"/>
    <property type="evidence" value="ECO:0007669"/>
    <property type="project" value="UniProtKB-UniRule"/>
</dbReference>
<comment type="catalytic activity">
    <reaction evidence="14 15">
        <text>tRNA(Phe) + L-phenylalanine + ATP = L-phenylalanyl-tRNA(Phe) + AMP + diphosphate + H(+)</text>
        <dbReference type="Rhea" id="RHEA:19413"/>
        <dbReference type="Rhea" id="RHEA-COMP:9668"/>
        <dbReference type="Rhea" id="RHEA-COMP:9699"/>
        <dbReference type="ChEBI" id="CHEBI:15378"/>
        <dbReference type="ChEBI" id="CHEBI:30616"/>
        <dbReference type="ChEBI" id="CHEBI:33019"/>
        <dbReference type="ChEBI" id="CHEBI:58095"/>
        <dbReference type="ChEBI" id="CHEBI:78442"/>
        <dbReference type="ChEBI" id="CHEBI:78531"/>
        <dbReference type="ChEBI" id="CHEBI:456215"/>
        <dbReference type="EC" id="6.1.1.20"/>
    </reaction>
</comment>
<feature type="binding site" evidence="15">
    <location>
        <position position="459"/>
    </location>
    <ligand>
        <name>Mg(2+)</name>
        <dbReference type="ChEBI" id="CHEBI:18420"/>
        <note>shared with alpha subunit</note>
    </ligand>
</feature>
<dbReference type="AlphaFoldDB" id="A0A829YHA9"/>
<keyword evidence="12 15" id="KW-0648">Protein biosynthesis</keyword>
<dbReference type="InterPro" id="IPR045864">
    <property type="entry name" value="aa-tRNA-synth_II/BPL/LPL"/>
</dbReference>
<feature type="binding site" evidence="15">
    <location>
        <position position="468"/>
    </location>
    <ligand>
        <name>Mg(2+)</name>
        <dbReference type="ChEBI" id="CHEBI:18420"/>
        <note>shared with alpha subunit</note>
    </ligand>
</feature>
<evidence type="ECO:0000256" key="4">
    <source>
        <dbReference type="ARBA" id="ARBA00022490"/>
    </source>
</evidence>
<evidence type="ECO:0000256" key="10">
    <source>
        <dbReference type="ARBA" id="ARBA00022842"/>
    </source>
</evidence>
<dbReference type="PROSITE" id="PS51447">
    <property type="entry name" value="FDX_ACB"/>
    <property type="match status" value="1"/>
</dbReference>
<dbReference type="SUPFAM" id="SSF56037">
    <property type="entry name" value="PheT/TilS domain"/>
    <property type="match status" value="1"/>
</dbReference>
<dbReference type="HAMAP" id="MF_00283">
    <property type="entry name" value="Phe_tRNA_synth_beta1"/>
    <property type="match status" value="1"/>
</dbReference>
<dbReference type="PROSITE" id="PS51483">
    <property type="entry name" value="B5"/>
    <property type="match status" value="1"/>
</dbReference>
<dbReference type="PROSITE" id="PS50886">
    <property type="entry name" value="TRBD"/>
    <property type="match status" value="1"/>
</dbReference>
<keyword evidence="7 15" id="KW-0479">Metal-binding</keyword>
<dbReference type="Pfam" id="PF03484">
    <property type="entry name" value="B5"/>
    <property type="match status" value="1"/>
</dbReference>
<evidence type="ECO:0000256" key="11">
    <source>
        <dbReference type="ARBA" id="ARBA00022884"/>
    </source>
</evidence>
<evidence type="ECO:0000259" key="19">
    <source>
        <dbReference type="PROSITE" id="PS51483"/>
    </source>
</evidence>
<evidence type="ECO:0000313" key="21">
    <source>
        <dbReference type="Proteomes" id="UP000445000"/>
    </source>
</evidence>
<keyword evidence="6 15" id="KW-0436">Ligase</keyword>
<accession>A0A829YHA9</accession>
<sequence length="793" mass="85846">MKISLNWLRDWVDTGDDVPALAHALTMAGLEIEGIAAAGPSLPGVVVGEVKSVTKHPDAEKLNVCVVSTGAEDFQIVCGAPNVRVGMKAPLATIGAKLPNGTEIKRAKLRGVESFGMLCSARELGINEEASGLYDLPADLKPGQDLVGALGLDDTIFEVNLTPNRGDAMSVQGVAREVAATRGKPLHPPAIEPVVATITDTFPVRIETAKRADAPVGCYKFVGRVIRGIRPNVPSPFWMQERLRRAGLRPISAVVDITNYVMLELGAPMHAYDLAKLASGINVRFAKPNEKLKLLDGREIELTPDVLVIADERSILGLAGVMGGEDSGIADGTVDVFFECAFFDPNDVAGRGRRYGLITDASQRFERGVDPELQERAIERATQLLLASAGGNAGPLVVTRATRAFPTPAPIRLRHSRVEHVLGAKIDASIVQSLLERLGMVVSGSAGQWQVTPPTWRFDVRIEEDLIEEVARLHGFENIPEAAEIGAHEPSPWTETHIRNERASDLLVDRGYQEAINYAFTDQAYQAALCPEPAVALSNAISAELAVMRVSLWPGLLAALGSNQRRQQPRVRLFEVGRRYSKDAETEVIAGVATGSVLPEQWGAEARKVDFFDIKADVEALIGLTGAAEEFRFVAESHPALHPGQSARIYRGERPVGWLGAVHPEHSKRLDLTYPVFVFELETAAGLAAVIPEFEEISRYPAIRRDIAAIVDEGLPVEAVRAVVQQSAGNLLKRLTVLSVYQGQQLQKGKKSIALGLQLQDTSRTLTDNEADALVAQVVEQLGRQLNATLRDQ</sequence>
<organism evidence="20 21">
    <name type="scientific">Steroidobacter agaridevorans</name>
    <dbReference type="NCBI Taxonomy" id="2695856"/>
    <lineage>
        <taxon>Bacteria</taxon>
        <taxon>Pseudomonadati</taxon>
        <taxon>Pseudomonadota</taxon>
        <taxon>Gammaproteobacteria</taxon>
        <taxon>Steroidobacterales</taxon>
        <taxon>Steroidobacteraceae</taxon>
        <taxon>Steroidobacter</taxon>
    </lineage>
</organism>
<evidence type="ECO:0000256" key="1">
    <source>
        <dbReference type="ARBA" id="ARBA00004496"/>
    </source>
</evidence>
<dbReference type="SUPFAM" id="SSF55681">
    <property type="entry name" value="Class II aaRS and biotin synthetases"/>
    <property type="match status" value="1"/>
</dbReference>
<keyword evidence="9 15" id="KW-0067">ATP-binding</keyword>
<dbReference type="InterPro" id="IPR045060">
    <property type="entry name" value="Phe-tRNA-ligase_IIc_bsu"/>
</dbReference>
<dbReference type="RefSeq" id="WP_161814252.1">
    <property type="nucleotide sequence ID" value="NZ_BLJN01000004.1"/>
</dbReference>
<dbReference type="InterPro" id="IPR041616">
    <property type="entry name" value="PheRS_beta_core"/>
</dbReference>
<comment type="subcellular location">
    <subcellularLocation>
        <location evidence="1 15">Cytoplasm</location>
    </subcellularLocation>
</comment>
<keyword evidence="21" id="KW-1185">Reference proteome</keyword>
<feature type="binding site" evidence="15">
    <location>
        <position position="465"/>
    </location>
    <ligand>
        <name>Mg(2+)</name>
        <dbReference type="ChEBI" id="CHEBI:18420"/>
        <note>shared with alpha subunit</note>
    </ligand>
</feature>
<reference evidence="21" key="1">
    <citation type="submission" date="2020-01" db="EMBL/GenBank/DDBJ databases">
        <title>'Steroidobacter agaridevorans' sp. nov., agar-degrading bacteria isolated from rhizosphere soils.</title>
        <authorList>
            <person name="Ikenaga M."/>
            <person name="Kataoka M."/>
            <person name="Murouchi A."/>
            <person name="Katsuragi S."/>
            <person name="Sakai M."/>
        </authorList>
    </citation>
    <scope>NUCLEOTIDE SEQUENCE [LARGE SCALE GENOMIC DNA]</scope>
    <source>
        <strain evidence="21">YU21-B</strain>
    </source>
</reference>
<dbReference type="SUPFAM" id="SSF50249">
    <property type="entry name" value="Nucleic acid-binding proteins"/>
    <property type="match status" value="1"/>
</dbReference>
<dbReference type="Gene3D" id="3.30.56.10">
    <property type="match status" value="2"/>
</dbReference>
<protein>
    <recommendedName>
        <fullName evidence="15">Phenylalanine--tRNA ligase beta subunit</fullName>
        <ecNumber evidence="15">6.1.1.20</ecNumber>
    </recommendedName>
    <alternativeName>
        <fullName evidence="15">Phenylalanyl-tRNA synthetase beta subunit</fullName>
        <shortName evidence="15">PheRS</shortName>
    </alternativeName>
</protein>
<evidence type="ECO:0000256" key="5">
    <source>
        <dbReference type="ARBA" id="ARBA00022555"/>
    </source>
</evidence>
<gene>
    <name evidence="15 20" type="primary">pheT</name>
    <name evidence="20" type="ORF">GCM10011487_46340</name>
</gene>
<dbReference type="PANTHER" id="PTHR10947">
    <property type="entry name" value="PHENYLALANYL-TRNA SYNTHETASE BETA CHAIN AND LEUCINE-RICH REPEAT-CONTAINING PROTEIN 47"/>
    <property type="match status" value="1"/>
</dbReference>
<dbReference type="EMBL" id="BLJN01000004">
    <property type="protein sequence ID" value="GFE82634.1"/>
    <property type="molecule type" value="Genomic_DNA"/>
</dbReference>
<keyword evidence="4 15" id="KW-0963">Cytoplasm</keyword>
<evidence type="ECO:0000259" key="18">
    <source>
        <dbReference type="PROSITE" id="PS51447"/>
    </source>
</evidence>
<dbReference type="GO" id="GO:0000049">
    <property type="term" value="F:tRNA binding"/>
    <property type="evidence" value="ECO:0007669"/>
    <property type="project" value="UniProtKB-UniRule"/>
</dbReference>
<feature type="domain" description="TRNA-binding" evidence="17">
    <location>
        <begin position="39"/>
        <end position="147"/>
    </location>
</feature>
<dbReference type="FunFam" id="3.30.70.380:FF:000001">
    <property type="entry name" value="Phenylalanine--tRNA ligase beta subunit"/>
    <property type="match status" value="1"/>
</dbReference>
<evidence type="ECO:0000256" key="8">
    <source>
        <dbReference type="ARBA" id="ARBA00022741"/>
    </source>
</evidence>
<dbReference type="PANTHER" id="PTHR10947:SF0">
    <property type="entry name" value="PHENYLALANINE--TRNA LIGASE BETA SUBUNIT"/>
    <property type="match status" value="1"/>
</dbReference>
<evidence type="ECO:0000256" key="3">
    <source>
        <dbReference type="ARBA" id="ARBA00011209"/>
    </source>
</evidence>
<dbReference type="NCBIfam" id="TIGR00472">
    <property type="entry name" value="pheT_bact"/>
    <property type="match status" value="1"/>
</dbReference>
<keyword evidence="13 15" id="KW-0030">Aminoacyl-tRNA synthetase</keyword>
<comment type="similarity">
    <text evidence="2 15">Belongs to the phenylalanyl-tRNA synthetase beta subunit family. Type 1 subfamily.</text>
</comment>
<dbReference type="GO" id="GO:0004826">
    <property type="term" value="F:phenylalanine-tRNA ligase activity"/>
    <property type="evidence" value="ECO:0007669"/>
    <property type="project" value="UniProtKB-UniRule"/>
</dbReference>
<comment type="caution">
    <text evidence="20">The sequence shown here is derived from an EMBL/GenBank/DDBJ whole genome shotgun (WGS) entry which is preliminary data.</text>
</comment>
<dbReference type="Gene3D" id="3.50.40.10">
    <property type="entry name" value="Phenylalanyl-trna Synthetase, Chain B, domain 3"/>
    <property type="match status" value="1"/>
</dbReference>
<dbReference type="Gene3D" id="3.30.930.10">
    <property type="entry name" value="Bira Bifunctional Protein, Domain 2"/>
    <property type="match status" value="1"/>
</dbReference>
<evidence type="ECO:0000256" key="15">
    <source>
        <dbReference type="HAMAP-Rule" id="MF_00283"/>
    </source>
</evidence>
<evidence type="ECO:0000256" key="16">
    <source>
        <dbReference type="PROSITE-ProRule" id="PRU00209"/>
    </source>
</evidence>
<dbReference type="InterPro" id="IPR004532">
    <property type="entry name" value="Phe-tRNA-ligase_IIc_bsu_bact"/>
</dbReference>
<evidence type="ECO:0000256" key="2">
    <source>
        <dbReference type="ARBA" id="ARBA00008653"/>
    </source>
</evidence>
<dbReference type="Gene3D" id="2.40.50.140">
    <property type="entry name" value="Nucleic acid-binding proteins"/>
    <property type="match status" value="1"/>
</dbReference>
<keyword evidence="10 15" id="KW-0460">Magnesium</keyword>
<dbReference type="Gene3D" id="3.30.70.380">
    <property type="entry name" value="Ferrodoxin-fold anticodon-binding domain"/>
    <property type="match status" value="1"/>
</dbReference>
<feature type="binding site" evidence="15">
    <location>
        <position position="469"/>
    </location>
    <ligand>
        <name>Mg(2+)</name>
        <dbReference type="ChEBI" id="CHEBI:18420"/>
        <note>shared with alpha subunit</note>
    </ligand>
</feature>
<evidence type="ECO:0000256" key="13">
    <source>
        <dbReference type="ARBA" id="ARBA00023146"/>
    </source>
</evidence>
<keyword evidence="11 16" id="KW-0694">RNA-binding</keyword>
<dbReference type="InterPro" id="IPR009061">
    <property type="entry name" value="DNA-bd_dom_put_sf"/>
</dbReference>
<dbReference type="InterPro" id="IPR005121">
    <property type="entry name" value="Fdx_antiC-bd"/>
</dbReference>
<dbReference type="InterPro" id="IPR020825">
    <property type="entry name" value="Phe-tRNA_synthase-like_B3/B4"/>
</dbReference>
<evidence type="ECO:0000259" key="17">
    <source>
        <dbReference type="PROSITE" id="PS50886"/>
    </source>
</evidence>
<feature type="domain" description="B5" evidence="19">
    <location>
        <begin position="406"/>
        <end position="481"/>
    </location>
</feature>
<dbReference type="InterPro" id="IPR012340">
    <property type="entry name" value="NA-bd_OB-fold"/>
</dbReference>
<dbReference type="SUPFAM" id="SSF54991">
    <property type="entry name" value="Anticodon-binding domain of PheRS"/>
    <property type="match status" value="1"/>
</dbReference>
<dbReference type="GO" id="GO:0005524">
    <property type="term" value="F:ATP binding"/>
    <property type="evidence" value="ECO:0007669"/>
    <property type="project" value="UniProtKB-UniRule"/>
</dbReference>
<proteinExistence type="inferred from homology"/>
<dbReference type="InterPro" id="IPR036690">
    <property type="entry name" value="Fdx_antiC-bd_sf"/>
</dbReference>
<name>A0A829YHA9_9GAMM</name>
<dbReference type="Pfam" id="PF03147">
    <property type="entry name" value="FDX-ACB"/>
    <property type="match status" value="1"/>
</dbReference>
<dbReference type="SUPFAM" id="SSF46955">
    <property type="entry name" value="Putative DNA-binding domain"/>
    <property type="match status" value="1"/>
</dbReference>
<dbReference type="FunFam" id="2.40.50.140:FF:000045">
    <property type="entry name" value="Phenylalanine--tRNA ligase beta subunit"/>
    <property type="match status" value="1"/>
</dbReference>
<dbReference type="EC" id="6.1.1.20" evidence="15"/>
<dbReference type="SMART" id="SM00874">
    <property type="entry name" value="B5"/>
    <property type="match status" value="1"/>
</dbReference>
<evidence type="ECO:0000256" key="6">
    <source>
        <dbReference type="ARBA" id="ARBA00022598"/>
    </source>
</evidence>
<dbReference type="InterPro" id="IPR005147">
    <property type="entry name" value="tRNA_synthase_B5-dom"/>
</dbReference>
<dbReference type="SMART" id="SM00896">
    <property type="entry name" value="FDX-ACB"/>
    <property type="match status" value="1"/>
</dbReference>
<evidence type="ECO:0000256" key="14">
    <source>
        <dbReference type="ARBA" id="ARBA00049255"/>
    </source>
</evidence>
<keyword evidence="8 15" id="KW-0547">Nucleotide-binding</keyword>
<evidence type="ECO:0000313" key="20">
    <source>
        <dbReference type="EMBL" id="GFE82634.1"/>
    </source>
</evidence>
<evidence type="ECO:0000256" key="12">
    <source>
        <dbReference type="ARBA" id="ARBA00022917"/>
    </source>
</evidence>
<keyword evidence="5 16" id="KW-0820">tRNA-binding</keyword>
<comment type="subunit">
    <text evidence="3 15">Tetramer of two alpha and two beta subunits.</text>
</comment>
<dbReference type="FunFam" id="3.30.56.10:FF:000002">
    <property type="entry name" value="Phenylalanine--tRNA ligase beta subunit"/>
    <property type="match status" value="1"/>
</dbReference>
<dbReference type="Pfam" id="PF01588">
    <property type="entry name" value="tRNA_bind"/>
    <property type="match status" value="1"/>
</dbReference>
<dbReference type="SMART" id="SM00873">
    <property type="entry name" value="B3_4"/>
    <property type="match status" value="1"/>
</dbReference>
<evidence type="ECO:0000256" key="9">
    <source>
        <dbReference type="ARBA" id="ARBA00022840"/>
    </source>
</evidence>
<dbReference type="CDD" id="cd00769">
    <property type="entry name" value="PheRS_beta_core"/>
    <property type="match status" value="1"/>
</dbReference>
<dbReference type="FunFam" id="3.30.930.10:FF:000022">
    <property type="entry name" value="Phenylalanine--tRNA ligase beta subunit"/>
    <property type="match status" value="1"/>
</dbReference>
<feature type="domain" description="FDX-ACB" evidence="18">
    <location>
        <begin position="698"/>
        <end position="791"/>
    </location>
</feature>
<dbReference type="InterPro" id="IPR002547">
    <property type="entry name" value="tRNA-bd_dom"/>
</dbReference>
<dbReference type="Proteomes" id="UP000445000">
    <property type="component" value="Unassembled WGS sequence"/>
</dbReference>
<dbReference type="Pfam" id="PF03483">
    <property type="entry name" value="B3_4"/>
    <property type="match status" value="1"/>
</dbReference>